<dbReference type="RefSeq" id="WP_036653665.1">
    <property type="nucleotide sequence ID" value="NZ_BAVZ01000041.1"/>
</dbReference>
<evidence type="ECO:0000313" key="1">
    <source>
        <dbReference type="EMBL" id="GAF10844.1"/>
    </source>
</evidence>
<name>W7Z8R6_9BACL</name>
<organism evidence="1 2">
    <name type="scientific">Paenibacillus pini JCM 16418</name>
    <dbReference type="NCBI Taxonomy" id="1236976"/>
    <lineage>
        <taxon>Bacteria</taxon>
        <taxon>Bacillati</taxon>
        <taxon>Bacillota</taxon>
        <taxon>Bacilli</taxon>
        <taxon>Bacillales</taxon>
        <taxon>Paenibacillaceae</taxon>
        <taxon>Paenibacillus</taxon>
    </lineage>
</organism>
<sequence length="150" mass="16195">MLRHLQGISNKNVDAMLSASSTLVRGQLVQKDYTNGGVIKPLSQEGLYFVDKAQIPTGLMSLEGDLSDYDVRFENIAKGTLVTLEKPISGERYATSEFVATGLVAGDYLIASTTVDADQGKLKKNASATPFIYRGTKIENGHTLAIVEIL</sequence>
<reference evidence="1 2" key="1">
    <citation type="journal article" date="2014" name="Genome Announc.">
        <title>Draft Genome Sequence of Paenibacillus pini JCM 16418T, Isolated from the Rhizosphere of Pine Tree.</title>
        <authorList>
            <person name="Yuki M."/>
            <person name="Oshima K."/>
            <person name="Suda W."/>
            <person name="Oshida Y."/>
            <person name="Kitamura K."/>
            <person name="Iida Y."/>
            <person name="Hattori M."/>
            <person name="Ohkuma M."/>
        </authorList>
    </citation>
    <scope>NUCLEOTIDE SEQUENCE [LARGE SCALE GENOMIC DNA]</scope>
    <source>
        <strain evidence="1 2">JCM 16418</strain>
    </source>
</reference>
<accession>W7Z8R6</accession>
<protein>
    <submittedName>
        <fullName evidence="1">Uncharacterized protein</fullName>
    </submittedName>
</protein>
<dbReference type="AlphaFoldDB" id="W7Z8R6"/>
<proteinExistence type="predicted"/>
<dbReference type="EMBL" id="BAVZ01000041">
    <property type="protein sequence ID" value="GAF10844.1"/>
    <property type="molecule type" value="Genomic_DNA"/>
</dbReference>
<dbReference type="Proteomes" id="UP000019364">
    <property type="component" value="Unassembled WGS sequence"/>
</dbReference>
<evidence type="ECO:0000313" key="2">
    <source>
        <dbReference type="Proteomes" id="UP000019364"/>
    </source>
</evidence>
<dbReference type="STRING" id="1236976.JCM16418_5069"/>
<keyword evidence="2" id="KW-1185">Reference proteome</keyword>
<dbReference type="OrthoDB" id="2657639at2"/>
<gene>
    <name evidence="1" type="ORF">JCM16418_5069</name>
</gene>
<comment type="caution">
    <text evidence="1">The sequence shown here is derived from an EMBL/GenBank/DDBJ whole genome shotgun (WGS) entry which is preliminary data.</text>
</comment>